<proteinExistence type="predicted"/>
<organism evidence="2">
    <name type="scientific">Siphoviridae sp. ctqwY3</name>
    <dbReference type="NCBI Taxonomy" id="2827951"/>
    <lineage>
        <taxon>Viruses</taxon>
        <taxon>Duplodnaviria</taxon>
        <taxon>Heunggongvirae</taxon>
        <taxon>Uroviricota</taxon>
        <taxon>Caudoviricetes</taxon>
    </lineage>
</organism>
<feature type="coiled-coil region" evidence="1">
    <location>
        <begin position="198"/>
        <end position="235"/>
    </location>
</feature>
<dbReference type="Pfam" id="PF07083">
    <property type="entry name" value="DUF1351"/>
    <property type="match status" value="1"/>
</dbReference>
<name>A0A8S5S701_9CAUD</name>
<evidence type="ECO:0000256" key="1">
    <source>
        <dbReference type="SAM" id="Coils"/>
    </source>
</evidence>
<evidence type="ECO:0008006" key="3">
    <source>
        <dbReference type="Google" id="ProtNLM"/>
    </source>
</evidence>
<accession>A0A8S5S701</accession>
<reference evidence="2" key="1">
    <citation type="journal article" date="2021" name="Proc. Natl. Acad. Sci. U.S.A.">
        <title>A Catalog of Tens of Thousands of Viruses from Human Metagenomes Reveals Hidden Associations with Chronic Diseases.</title>
        <authorList>
            <person name="Tisza M.J."/>
            <person name="Buck C.B."/>
        </authorList>
    </citation>
    <scope>NUCLEOTIDE SEQUENCE</scope>
    <source>
        <strain evidence="2">CtqwY3</strain>
    </source>
</reference>
<dbReference type="InterPro" id="IPR009785">
    <property type="entry name" value="Prophage_Lj928_Orf309"/>
</dbReference>
<dbReference type="EMBL" id="BK032541">
    <property type="protein sequence ID" value="DAF46587.1"/>
    <property type="molecule type" value="Genomic_DNA"/>
</dbReference>
<protein>
    <recommendedName>
        <fullName evidence="3">DUF1351 domain-containing protein</fullName>
    </recommendedName>
</protein>
<feature type="coiled-coil region" evidence="1">
    <location>
        <begin position="46"/>
        <end position="117"/>
    </location>
</feature>
<keyword evidence="1" id="KW-0175">Coiled coil</keyword>
<sequence length="284" mass="32899">MKDEKEKALIVVKQLPIIEEQLKGLSVVIDEKVANALSLVVNDDTVKEVKTVRADLNKDFKVLEDQRKMVKEKVLKPYQEFEDIYKTYVSEKFKKANSELKDKIDEVEAEQKRIKAEEVSEYYTEYAVSQDLEWICTDLYYNMANINVTLSASMKSLKEQAKAFIDKVKDDLALIDTQEHKVEILVEYKRSLNVSNAITTITDRFQKEEDEKKRLEELKARQEEQAKVVEKVEAVATPVMAPVVETPQEKVKLYNMSFKVVGTLEELKGVKEYLEKAGVKYERI</sequence>
<evidence type="ECO:0000313" key="2">
    <source>
        <dbReference type="EMBL" id="DAF46587.1"/>
    </source>
</evidence>